<feature type="region of interest" description="Disordered" evidence="1">
    <location>
        <begin position="113"/>
        <end position="149"/>
    </location>
</feature>
<sequence length="149" mass="16138">MRLRMTQSLTTQWKRSMRSLKSGPLLRLKMLPQWRLPRTTSSLAIPAAPASSFRSQVLTGTQETSLSGSTEVITTTINTSTARISSTSTETRPGTTTSILPTFTATTVTQMLRQASGSSTERRVSSGRTITSGSTTRPTPTHANPPARR</sequence>
<evidence type="ECO:0000256" key="1">
    <source>
        <dbReference type="SAM" id="MobiDB-lite"/>
    </source>
</evidence>
<keyword evidence="3" id="KW-1185">Reference proteome</keyword>
<feature type="compositionally biased region" description="Low complexity" evidence="1">
    <location>
        <begin position="126"/>
        <end position="141"/>
    </location>
</feature>
<comment type="caution">
    <text evidence="2">The sequence shown here is derived from an EMBL/GenBank/DDBJ whole genome shotgun (WGS) entry which is preliminary data.</text>
</comment>
<proteinExistence type="predicted"/>
<protein>
    <submittedName>
        <fullName evidence="2">Uncharacterized protein</fullName>
    </submittedName>
</protein>
<evidence type="ECO:0000313" key="3">
    <source>
        <dbReference type="Proteomes" id="UP000785679"/>
    </source>
</evidence>
<dbReference type="EMBL" id="RRYP01013053">
    <property type="protein sequence ID" value="TNV76731.1"/>
    <property type="molecule type" value="Genomic_DNA"/>
</dbReference>
<evidence type="ECO:0000313" key="2">
    <source>
        <dbReference type="EMBL" id="TNV76731.1"/>
    </source>
</evidence>
<accession>A0A8J8T071</accession>
<dbReference type="AlphaFoldDB" id="A0A8J8T071"/>
<dbReference type="Proteomes" id="UP000785679">
    <property type="component" value="Unassembled WGS sequence"/>
</dbReference>
<reference evidence="2" key="1">
    <citation type="submission" date="2019-06" db="EMBL/GenBank/DDBJ databases">
        <authorList>
            <person name="Zheng W."/>
        </authorList>
    </citation>
    <scope>NUCLEOTIDE SEQUENCE</scope>
    <source>
        <strain evidence="2">QDHG01</strain>
    </source>
</reference>
<organism evidence="2 3">
    <name type="scientific">Halteria grandinella</name>
    <dbReference type="NCBI Taxonomy" id="5974"/>
    <lineage>
        <taxon>Eukaryota</taxon>
        <taxon>Sar</taxon>
        <taxon>Alveolata</taxon>
        <taxon>Ciliophora</taxon>
        <taxon>Intramacronucleata</taxon>
        <taxon>Spirotrichea</taxon>
        <taxon>Stichotrichia</taxon>
        <taxon>Sporadotrichida</taxon>
        <taxon>Halteriidae</taxon>
        <taxon>Halteria</taxon>
    </lineage>
</organism>
<name>A0A8J8T071_HALGN</name>
<gene>
    <name evidence="2" type="ORF">FGO68_gene4589</name>
</gene>